<proteinExistence type="inferred from homology"/>
<evidence type="ECO:0000256" key="1">
    <source>
        <dbReference type="ARBA" id="ARBA00004442"/>
    </source>
</evidence>
<evidence type="ECO:0000256" key="2">
    <source>
        <dbReference type="ARBA" id="ARBA00006275"/>
    </source>
</evidence>
<gene>
    <name evidence="8" type="ORF">ABR189_21195</name>
</gene>
<dbReference type="CDD" id="cd08977">
    <property type="entry name" value="SusD"/>
    <property type="match status" value="1"/>
</dbReference>
<dbReference type="EMBL" id="JBEXAC010000002">
    <property type="protein sequence ID" value="MET6999919.1"/>
    <property type="molecule type" value="Genomic_DNA"/>
</dbReference>
<comment type="caution">
    <text evidence="8">The sequence shown here is derived from an EMBL/GenBank/DDBJ whole genome shotgun (WGS) entry which is preliminary data.</text>
</comment>
<dbReference type="Pfam" id="PF14322">
    <property type="entry name" value="SusD-like_3"/>
    <property type="match status" value="1"/>
</dbReference>
<evidence type="ECO:0000256" key="5">
    <source>
        <dbReference type="ARBA" id="ARBA00023237"/>
    </source>
</evidence>
<dbReference type="InterPro" id="IPR012944">
    <property type="entry name" value="SusD_RagB_dom"/>
</dbReference>
<dbReference type="InterPro" id="IPR011990">
    <property type="entry name" value="TPR-like_helical_dom_sf"/>
</dbReference>
<dbReference type="Proteomes" id="UP001549749">
    <property type="component" value="Unassembled WGS sequence"/>
</dbReference>
<evidence type="ECO:0000256" key="4">
    <source>
        <dbReference type="ARBA" id="ARBA00023136"/>
    </source>
</evidence>
<accession>A0ABV2TCU5</accession>
<evidence type="ECO:0000259" key="6">
    <source>
        <dbReference type="Pfam" id="PF07980"/>
    </source>
</evidence>
<organism evidence="8 9">
    <name type="scientific">Chitinophaga defluvii</name>
    <dbReference type="NCBI Taxonomy" id="3163343"/>
    <lineage>
        <taxon>Bacteria</taxon>
        <taxon>Pseudomonadati</taxon>
        <taxon>Bacteroidota</taxon>
        <taxon>Chitinophagia</taxon>
        <taxon>Chitinophagales</taxon>
        <taxon>Chitinophagaceae</taxon>
        <taxon>Chitinophaga</taxon>
    </lineage>
</organism>
<feature type="domain" description="RagB/SusD" evidence="6">
    <location>
        <begin position="301"/>
        <end position="549"/>
    </location>
</feature>
<evidence type="ECO:0000313" key="8">
    <source>
        <dbReference type="EMBL" id="MET6999919.1"/>
    </source>
</evidence>
<dbReference type="InterPro" id="IPR033985">
    <property type="entry name" value="SusD-like_N"/>
</dbReference>
<keyword evidence="5" id="KW-0998">Cell outer membrane</keyword>
<dbReference type="RefSeq" id="WP_354662480.1">
    <property type="nucleotide sequence ID" value="NZ_JBEXAC010000002.1"/>
</dbReference>
<comment type="subcellular location">
    <subcellularLocation>
        <location evidence="1">Cell outer membrane</location>
    </subcellularLocation>
</comment>
<comment type="similarity">
    <text evidence="2">Belongs to the SusD family.</text>
</comment>
<dbReference type="PROSITE" id="PS51257">
    <property type="entry name" value="PROKAR_LIPOPROTEIN"/>
    <property type="match status" value="1"/>
</dbReference>
<evidence type="ECO:0000259" key="7">
    <source>
        <dbReference type="Pfam" id="PF14322"/>
    </source>
</evidence>
<sequence>MKRIIYLLGFILLFIITSCKKVLDQAPELDYDEVKVFGDIDLTSQFLTDIYANTFSRPGSFMDLGNSPLAAACDEADNSFAGTPSDKFQNGSWNASDNPESVWGTCYTTIRKCNLMLAYIDKVPNKYEGLSKETDLTPERMKGEIYFLRAWNYFELLKRYGGVPIIKAPLDAGSVELRQTRRATYDEVVAFILSDLDACYNNPKIPLVWFGPDPADPSKELNRGNIGRANKTLVKALKSRMLLYYASPFNNPSNDLSRWQAAADISKSILNDGKYSLFNSYQNLFLFADNNEVMLTNQQAAFAEAIAEPAGIGWGGTNPTQDLVDKYEMRNGKLITDPTSGYNDQDPYKDRDPRLTASINYHGVTYKNTVLSMLPGGNQDPAIGGDWSKTSYYMRKFQNANSQSGVKRYFPIIRLAEIYLNYAEAQNEAAGPSPEVYNAVNAVRRRAGIDDLPTGLSKEDMRKRIWNERAVELAFEKHRFWDVRRWKIAENTLGKPIHGVRITKNGDGSLKYTYIEVEPRVFQPKMYLYPVPQSEIDKSPSVLEQNPNW</sequence>
<dbReference type="SUPFAM" id="SSF48452">
    <property type="entry name" value="TPR-like"/>
    <property type="match status" value="1"/>
</dbReference>
<reference evidence="8 9" key="1">
    <citation type="submission" date="2024-06" db="EMBL/GenBank/DDBJ databases">
        <title>Chitinophaga defluvii sp. nov., isolated from municipal sewage.</title>
        <authorList>
            <person name="Zhang L."/>
        </authorList>
    </citation>
    <scope>NUCLEOTIDE SEQUENCE [LARGE SCALE GENOMIC DNA]</scope>
    <source>
        <strain evidence="8 9">H8</strain>
    </source>
</reference>
<keyword evidence="3" id="KW-0732">Signal</keyword>
<keyword evidence="9" id="KW-1185">Reference proteome</keyword>
<keyword evidence="4" id="KW-0472">Membrane</keyword>
<name>A0ABV2TCU5_9BACT</name>
<dbReference type="Gene3D" id="1.25.40.390">
    <property type="match status" value="1"/>
</dbReference>
<evidence type="ECO:0000313" key="9">
    <source>
        <dbReference type="Proteomes" id="UP001549749"/>
    </source>
</evidence>
<dbReference type="Pfam" id="PF07980">
    <property type="entry name" value="SusD_RagB"/>
    <property type="match status" value="1"/>
</dbReference>
<protein>
    <submittedName>
        <fullName evidence="8">RagB/SusD family nutrient uptake outer membrane protein</fullName>
    </submittedName>
</protein>
<feature type="domain" description="SusD-like N-terminal" evidence="7">
    <location>
        <begin position="90"/>
        <end position="198"/>
    </location>
</feature>
<evidence type="ECO:0000256" key="3">
    <source>
        <dbReference type="ARBA" id="ARBA00022729"/>
    </source>
</evidence>